<dbReference type="Pfam" id="PF13427">
    <property type="entry name" value="AadA_C"/>
    <property type="match status" value="1"/>
</dbReference>
<dbReference type="GO" id="GO:0016740">
    <property type="term" value="F:transferase activity"/>
    <property type="evidence" value="ECO:0007669"/>
    <property type="project" value="UniProtKB-KW"/>
</dbReference>
<organism evidence="3 4">
    <name type="scientific">Ruthenibacterium lactatiformans</name>
    <dbReference type="NCBI Taxonomy" id="1550024"/>
    <lineage>
        <taxon>Bacteria</taxon>
        <taxon>Bacillati</taxon>
        <taxon>Bacillota</taxon>
        <taxon>Clostridia</taxon>
        <taxon>Eubacteriales</taxon>
        <taxon>Oscillospiraceae</taxon>
        <taxon>Ruthenibacterium</taxon>
    </lineage>
</organism>
<evidence type="ECO:0000313" key="3">
    <source>
        <dbReference type="EMBL" id="KUE76359.1"/>
    </source>
</evidence>
<proteinExistence type="predicted"/>
<evidence type="ECO:0000259" key="2">
    <source>
        <dbReference type="Pfam" id="PF13427"/>
    </source>
</evidence>
<reference evidence="3 4" key="1">
    <citation type="submission" date="2015-10" db="EMBL/GenBank/DDBJ databases">
        <title>A novel member of the family Ruminococcaceae isolated from human faeces.</title>
        <authorList>
            <person name="Shkoporov A.N."/>
            <person name="Chaplin A.V."/>
            <person name="Motuzova O.V."/>
            <person name="Kafarskaia L.I."/>
            <person name="Efimov B.A."/>
        </authorList>
    </citation>
    <scope>NUCLEOTIDE SEQUENCE [LARGE SCALE GENOMIC DNA]</scope>
    <source>
        <strain evidence="3 4">668</strain>
    </source>
</reference>
<gene>
    <name evidence="3" type="ORF">ASJ35_09065</name>
</gene>
<evidence type="ECO:0000313" key="4">
    <source>
        <dbReference type="Proteomes" id="UP000053433"/>
    </source>
</evidence>
<accession>A0A0W7TRC1</accession>
<comment type="caution">
    <text evidence="3">The sequence shown here is derived from an EMBL/GenBank/DDBJ whole genome shotgun (WGS) entry which is preliminary data.</text>
</comment>
<keyword evidence="1" id="KW-0808">Transferase</keyword>
<sequence length="274" mass="29777">MTRDSTRKEGRAHPDDPRVRILLHRIAAACRNTLGDTLAGVYVHGSLAFGCFCWTQSDIDFLVAVRRPLSQAQKEALLRALLALEPDAPSKGLEMSAVLEAYCRSFIHPAPYELHYSPMHRARCLRDLPAYCAEMHGADPDLAAHFTVARAVGLTLWGPPAESIFGPVPRAAYLDSIRQDVGTACSDILRTPASTTLNLCRTLAFAQEGLVLSKEQGGLWAACRLPPLYAGFAQSAAESYRSGAPFLPAPAQAQAFAAFLLPSIFHPDFFGQNI</sequence>
<dbReference type="EMBL" id="LMUA01000010">
    <property type="protein sequence ID" value="KUE76359.1"/>
    <property type="molecule type" value="Genomic_DNA"/>
</dbReference>
<dbReference type="SUPFAM" id="SSF81301">
    <property type="entry name" value="Nucleotidyltransferase"/>
    <property type="match status" value="1"/>
</dbReference>
<dbReference type="AlphaFoldDB" id="A0A0W7TRC1"/>
<evidence type="ECO:0000256" key="1">
    <source>
        <dbReference type="ARBA" id="ARBA00022679"/>
    </source>
</evidence>
<dbReference type="InterPro" id="IPR043519">
    <property type="entry name" value="NT_sf"/>
</dbReference>
<dbReference type="InterPro" id="IPR025184">
    <property type="entry name" value="AadA_C"/>
</dbReference>
<protein>
    <recommendedName>
        <fullName evidence="2">Adenylyltransferase AadA C-terminal domain-containing protein</fullName>
    </recommendedName>
</protein>
<dbReference type="Proteomes" id="UP000053433">
    <property type="component" value="Unassembled WGS sequence"/>
</dbReference>
<dbReference type="CDD" id="cd05403">
    <property type="entry name" value="NT_KNTase_like"/>
    <property type="match status" value="1"/>
</dbReference>
<name>A0A0W7TRC1_9FIRM</name>
<dbReference type="RefSeq" id="WP_058723188.1">
    <property type="nucleotide sequence ID" value="NZ_CAUFPO010000020.1"/>
</dbReference>
<feature type="domain" description="Adenylyltransferase AadA C-terminal" evidence="2">
    <location>
        <begin position="164"/>
        <end position="243"/>
    </location>
</feature>